<dbReference type="VEuPathDB" id="FungiDB:M747DRAFT_75080"/>
<dbReference type="EMBL" id="KZ851924">
    <property type="protein sequence ID" value="RDH18331.1"/>
    <property type="molecule type" value="Genomic_DNA"/>
</dbReference>
<protein>
    <submittedName>
        <fullName evidence="2">Uncharacterized protein</fullName>
    </submittedName>
</protein>
<dbReference type="AlphaFoldDB" id="A0A370BYX6"/>
<gene>
    <name evidence="2" type="ORF">M747DRAFT_75080</name>
</gene>
<name>A0A370BYX6_ASPNG</name>
<evidence type="ECO:0000313" key="2">
    <source>
        <dbReference type="EMBL" id="RDH18331.1"/>
    </source>
</evidence>
<proteinExistence type="predicted"/>
<accession>A0A370BYX6</accession>
<evidence type="ECO:0000256" key="1">
    <source>
        <dbReference type="SAM" id="MobiDB-lite"/>
    </source>
</evidence>
<reference evidence="2 3" key="1">
    <citation type="submission" date="2018-07" db="EMBL/GenBank/DDBJ databases">
        <title>Section-level genome sequencing of Aspergillus section Nigri to investigate inter- and intra-species variation.</title>
        <authorList>
            <consortium name="DOE Joint Genome Institute"/>
            <person name="Vesth T.C."/>
            <person name="Nybo J.L."/>
            <person name="Theobald S."/>
            <person name="Frisvad J.C."/>
            <person name="Larsen T.O."/>
            <person name="Nielsen K.F."/>
            <person name="Hoof J.B."/>
            <person name="Brandl J."/>
            <person name="Salamov A."/>
            <person name="Riley R."/>
            <person name="Gladden J.M."/>
            <person name="Phatale P."/>
            <person name="Nielsen M.T."/>
            <person name="Lyhne E.K."/>
            <person name="Kogle M.E."/>
            <person name="Strasser K."/>
            <person name="McDonnell E."/>
            <person name="Barry K."/>
            <person name="Clum A."/>
            <person name="Chen C."/>
            <person name="Nolan M."/>
            <person name="Sandor L."/>
            <person name="Kuo A."/>
            <person name="Lipzen A."/>
            <person name="Hainaut M."/>
            <person name="Drula E."/>
            <person name="Tsang A."/>
            <person name="Magnuson J.K."/>
            <person name="Henrissat B."/>
            <person name="Wiebenga A."/>
            <person name="Simmons B.A."/>
            <person name="Makela M.R."/>
            <person name="De vries R.P."/>
            <person name="Grigoriev I.V."/>
            <person name="Mortensen U.H."/>
            <person name="Baker S.E."/>
            <person name="Andersen M.R."/>
        </authorList>
    </citation>
    <scope>NUCLEOTIDE SEQUENCE [LARGE SCALE GENOMIC DNA]</scope>
    <source>
        <strain evidence="2 3">ATCC 13496</strain>
    </source>
</reference>
<dbReference type="Proteomes" id="UP000253845">
    <property type="component" value="Unassembled WGS sequence"/>
</dbReference>
<sequence length="115" mass="12590">MQVSKKYRCVARLVTGLLTGVIARAALGQDLVRVCFFFQGLALDLRPSLLGDDVDQAVGRSGSRRVLCTRAPGNEEKTTQMMVGEPTWRTKRGSDLRARSAGDEKKTMAAGCCRR</sequence>
<feature type="compositionally biased region" description="Basic and acidic residues" evidence="1">
    <location>
        <begin position="92"/>
        <end position="107"/>
    </location>
</feature>
<evidence type="ECO:0000313" key="3">
    <source>
        <dbReference type="Proteomes" id="UP000253845"/>
    </source>
</evidence>
<organism evidence="2 3">
    <name type="scientific">Aspergillus niger ATCC 13496</name>
    <dbReference type="NCBI Taxonomy" id="1353008"/>
    <lineage>
        <taxon>Eukaryota</taxon>
        <taxon>Fungi</taxon>
        <taxon>Dikarya</taxon>
        <taxon>Ascomycota</taxon>
        <taxon>Pezizomycotina</taxon>
        <taxon>Eurotiomycetes</taxon>
        <taxon>Eurotiomycetidae</taxon>
        <taxon>Eurotiales</taxon>
        <taxon>Aspergillaceae</taxon>
        <taxon>Aspergillus</taxon>
        <taxon>Aspergillus subgen. Circumdati</taxon>
    </lineage>
</organism>
<feature type="region of interest" description="Disordered" evidence="1">
    <location>
        <begin position="74"/>
        <end position="115"/>
    </location>
</feature>